<dbReference type="InterPro" id="IPR045136">
    <property type="entry name" value="Iah1-like"/>
</dbReference>
<sequence>FQFSFQQGGWGASLADKLVRKCDVLNRGFSGYNTRWAKIILPRLISKGNSLDSPVAVTIFFGANDSALKDENPKQHVPLAEYAENLSSMVRYLRSAGVPGPRLVLIAPPPLCEAAWERECRLQGSKLNRLNSVVGEYAGACVQVARDCGIDVLDLWTLMQEDTQVGPGSVLGVSRIPQTGPCSCRFQIKPESWEGRGEPPAQPGSSAAPNSWHPSPGPLQQSGVGKE</sequence>
<comment type="similarity">
    <text evidence="2">Belongs to the 'GDSL' lipolytic enzyme family. IAH1 subfamily.</text>
</comment>
<evidence type="ECO:0000256" key="1">
    <source>
        <dbReference type="ARBA" id="ARBA00024673"/>
    </source>
</evidence>
<evidence type="ECO:0000256" key="2">
    <source>
        <dbReference type="ARBA" id="ARBA00025755"/>
    </source>
</evidence>
<reference evidence="6" key="1">
    <citation type="submission" date="2016-06" db="EMBL/GenBank/DDBJ databases">
        <title>De novo assembly and RNA-Seq shows season-dependent expression and editing in black bear kidneys.</title>
        <authorList>
            <person name="Korstanje R."/>
            <person name="Srivastava A."/>
            <person name="Sarsani V.K."/>
            <person name="Sheehan S.M."/>
            <person name="Seger R.L."/>
            <person name="Barter M.E."/>
            <person name="Lindqvist C."/>
            <person name="Brody L.C."/>
            <person name="Mullikin J.C."/>
        </authorList>
    </citation>
    <scope>NUCLEOTIDE SEQUENCE [LARGE SCALE GENOMIC DNA]</scope>
</reference>
<dbReference type="GO" id="GO:0016788">
    <property type="term" value="F:hydrolase activity, acting on ester bonds"/>
    <property type="evidence" value="ECO:0007669"/>
    <property type="project" value="InterPro"/>
</dbReference>
<evidence type="ECO:0000313" key="6">
    <source>
        <dbReference type="Proteomes" id="UP000291022"/>
    </source>
</evidence>
<dbReference type="InterPro" id="IPR036514">
    <property type="entry name" value="SGNH_hydro_sf"/>
</dbReference>
<dbReference type="Ensembl" id="ENSUAMT00000010131.1">
    <property type="protein sequence ID" value="ENSUAMP00000009000.1"/>
    <property type="gene ID" value="ENSUAMG00000007531.1"/>
</dbReference>
<evidence type="ECO:0000313" key="5">
    <source>
        <dbReference type="Ensembl" id="ENSUAMP00000009000.1"/>
    </source>
</evidence>
<dbReference type="Gene3D" id="3.40.50.1110">
    <property type="entry name" value="SGNH hydrolase"/>
    <property type="match status" value="1"/>
</dbReference>
<organism evidence="5 6">
    <name type="scientific">Ursus americanus</name>
    <name type="common">American black bear</name>
    <name type="synonym">Euarctos americanus</name>
    <dbReference type="NCBI Taxonomy" id="9643"/>
    <lineage>
        <taxon>Eukaryota</taxon>
        <taxon>Metazoa</taxon>
        <taxon>Chordata</taxon>
        <taxon>Craniata</taxon>
        <taxon>Vertebrata</taxon>
        <taxon>Euteleostomi</taxon>
        <taxon>Mammalia</taxon>
        <taxon>Eutheria</taxon>
        <taxon>Laurasiatheria</taxon>
        <taxon>Carnivora</taxon>
        <taxon>Caniformia</taxon>
        <taxon>Ursidae</taxon>
        <taxon>Ursus</taxon>
    </lineage>
</organism>
<protein>
    <recommendedName>
        <fullName evidence="3">Isoamyl acetate-hydrolyzing esterase 1 homolog</fullName>
    </recommendedName>
</protein>
<dbReference type="GeneTree" id="ENSGT00390000008069"/>
<proteinExistence type="inferred from homology"/>
<evidence type="ECO:0000256" key="3">
    <source>
        <dbReference type="ARBA" id="ARBA00026152"/>
    </source>
</evidence>
<accession>A0A452QTR8</accession>
<dbReference type="AlphaFoldDB" id="A0A452QTR8"/>
<reference evidence="5" key="2">
    <citation type="submission" date="2025-08" db="UniProtKB">
        <authorList>
            <consortium name="Ensembl"/>
        </authorList>
    </citation>
    <scope>IDENTIFICATION</scope>
</reference>
<feature type="compositionally biased region" description="Polar residues" evidence="4">
    <location>
        <begin position="203"/>
        <end position="227"/>
    </location>
</feature>
<evidence type="ECO:0000256" key="4">
    <source>
        <dbReference type="SAM" id="MobiDB-lite"/>
    </source>
</evidence>
<dbReference type="SUPFAM" id="SSF52266">
    <property type="entry name" value="SGNH hydrolase"/>
    <property type="match status" value="1"/>
</dbReference>
<dbReference type="InterPro" id="IPR001087">
    <property type="entry name" value="GDSL"/>
</dbReference>
<reference evidence="5" key="3">
    <citation type="submission" date="2025-09" db="UniProtKB">
        <authorList>
            <consortium name="Ensembl"/>
        </authorList>
    </citation>
    <scope>IDENTIFICATION</scope>
</reference>
<name>A0A452QTR8_URSAM</name>
<dbReference type="PANTHER" id="PTHR14209:SF19">
    <property type="entry name" value="ISOAMYL ACETATE-HYDROLYZING ESTERASE 1 HOMOLOG"/>
    <property type="match status" value="1"/>
</dbReference>
<dbReference type="Pfam" id="PF00657">
    <property type="entry name" value="Lipase_GDSL"/>
    <property type="match status" value="1"/>
</dbReference>
<comment type="function">
    <text evidence="1">Probable lipase.</text>
</comment>
<keyword evidence="6" id="KW-1185">Reference proteome</keyword>
<dbReference type="Proteomes" id="UP000291022">
    <property type="component" value="Unassembled WGS sequence"/>
</dbReference>
<gene>
    <name evidence="5" type="primary">IAH1</name>
</gene>
<dbReference type="PANTHER" id="PTHR14209">
    <property type="entry name" value="ISOAMYL ACETATE-HYDROLYZING ESTERASE 1"/>
    <property type="match status" value="1"/>
</dbReference>
<feature type="region of interest" description="Disordered" evidence="4">
    <location>
        <begin position="191"/>
        <end position="227"/>
    </location>
</feature>
<dbReference type="CDD" id="cd01838">
    <property type="entry name" value="Isoamyl_acetate_hydrolase_like"/>
    <property type="match status" value="1"/>
</dbReference>